<dbReference type="GO" id="GO:0006897">
    <property type="term" value="P:endocytosis"/>
    <property type="evidence" value="ECO:0007669"/>
    <property type="project" value="UniProtKB-KW"/>
</dbReference>
<keyword evidence="9" id="KW-0653">Protein transport</keyword>
<comment type="caution">
    <text evidence="12">The sequence shown here is derived from an EMBL/GenBank/DDBJ whole genome shotgun (WGS) entry which is preliminary data.</text>
</comment>
<dbReference type="InterPro" id="IPR000300">
    <property type="entry name" value="IPPc"/>
</dbReference>
<evidence type="ECO:0000256" key="6">
    <source>
        <dbReference type="ARBA" id="ARBA00022490"/>
    </source>
</evidence>
<dbReference type="Pfam" id="PF22669">
    <property type="entry name" value="Exo_endo_phos2"/>
    <property type="match status" value="1"/>
</dbReference>
<reference evidence="13" key="1">
    <citation type="submission" date="2023-07" db="EMBL/GenBank/DDBJ databases">
        <title>A draft genome of Kazachstania heterogenica Y-27499.</title>
        <authorList>
            <person name="Donic C."/>
            <person name="Kralova J.S."/>
            <person name="Fidel L."/>
            <person name="Ben-Dor S."/>
            <person name="Jung S."/>
        </authorList>
    </citation>
    <scope>NUCLEOTIDE SEQUENCE [LARGE SCALE GENOMIC DNA]</scope>
    <source>
        <strain evidence="13">Y27499</strain>
    </source>
</reference>
<keyword evidence="5" id="KW-0813">Transport</keyword>
<name>A0AAN7WS25_9SACH</name>
<comment type="similarity">
    <text evidence="3">In the central section; belongs to the inositol 1,4,5-trisphosphate 5-phosphatase family.</text>
</comment>
<dbReference type="PANTHER" id="PTHR11200:SF257">
    <property type="entry name" value="PHOSPHOINOSITIDE 5-PHOSPHATASE"/>
    <property type="match status" value="1"/>
</dbReference>
<dbReference type="EMBL" id="JAWIZZ010000038">
    <property type="protein sequence ID" value="KAK5780967.1"/>
    <property type="molecule type" value="Genomic_DNA"/>
</dbReference>
<evidence type="ECO:0000256" key="3">
    <source>
        <dbReference type="ARBA" id="ARBA00009678"/>
    </source>
</evidence>
<keyword evidence="13" id="KW-1185">Reference proteome</keyword>
<dbReference type="InterPro" id="IPR046985">
    <property type="entry name" value="IP5"/>
</dbReference>
<proteinExistence type="inferred from homology"/>
<evidence type="ECO:0000256" key="5">
    <source>
        <dbReference type="ARBA" id="ARBA00022448"/>
    </source>
</evidence>
<evidence type="ECO:0000256" key="1">
    <source>
        <dbReference type="ARBA" id="ARBA00004496"/>
    </source>
</evidence>
<feature type="compositionally biased region" description="Low complexity" evidence="10">
    <location>
        <begin position="1160"/>
        <end position="1174"/>
    </location>
</feature>
<feature type="domain" description="SAC" evidence="11">
    <location>
        <begin position="159"/>
        <end position="499"/>
    </location>
</feature>
<dbReference type="GO" id="GO:0016020">
    <property type="term" value="C:membrane"/>
    <property type="evidence" value="ECO:0007669"/>
    <property type="project" value="TreeGrafter"/>
</dbReference>
<dbReference type="GO" id="GO:0015031">
    <property type="term" value="P:protein transport"/>
    <property type="evidence" value="ECO:0007669"/>
    <property type="project" value="UniProtKB-KW"/>
</dbReference>
<dbReference type="InterPro" id="IPR002013">
    <property type="entry name" value="SAC_dom"/>
</dbReference>
<accession>A0AAN7WS25</accession>
<dbReference type="SUPFAM" id="SSF56219">
    <property type="entry name" value="DNase I-like"/>
    <property type="match status" value="1"/>
</dbReference>
<feature type="region of interest" description="Disordered" evidence="10">
    <location>
        <begin position="965"/>
        <end position="1038"/>
    </location>
</feature>
<evidence type="ECO:0000256" key="9">
    <source>
        <dbReference type="ARBA" id="ARBA00022927"/>
    </source>
</evidence>
<comment type="similarity">
    <text evidence="2">Belongs to the synaptojanin family.</text>
</comment>
<dbReference type="Gene3D" id="3.60.10.10">
    <property type="entry name" value="Endonuclease/exonuclease/phosphatase"/>
    <property type="match status" value="1"/>
</dbReference>
<gene>
    <name evidence="12" type="ORF">RI543_001354</name>
</gene>
<feature type="compositionally biased region" description="Low complexity" evidence="10">
    <location>
        <begin position="1114"/>
        <end position="1145"/>
    </location>
</feature>
<evidence type="ECO:0000313" key="13">
    <source>
        <dbReference type="Proteomes" id="UP001306508"/>
    </source>
</evidence>
<organism evidence="12 13">
    <name type="scientific">Arxiozyma heterogenica</name>
    <dbReference type="NCBI Taxonomy" id="278026"/>
    <lineage>
        <taxon>Eukaryota</taxon>
        <taxon>Fungi</taxon>
        <taxon>Dikarya</taxon>
        <taxon>Ascomycota</taxon>
        <taxon>Saccharomycotina</taxon>
        <taxon>Saccharomycetes</taxon>
        <taxon>Saccharomycetales</taxon>
        <taxon>Saccharomycetaceae</taxon>
        <taxon>Arxiozyma</taxon>
    </lineage>
</organism>
<keyword evidence="8" id="KW-0378">Hydrolase</keyword>
<evidence type="ECO:0000259" key="11">
    <source>
        <dbReference type="PROSITE" id="PS50275"/>
    </source>
</evidence>
<keyword evidence="7" id="KW-0254">Endocytosis</keyword>
<protein>
    <recommendedName>
        <fullName evidence="4">phosphoinositide 5-phosphatase</fullName>
        <ecNumber evidence="4">3.1.3.36</ecNumber>
    </recommendedName>
</protein>
<feature type="region of interest" description="Disordered" evidence="10">
    <location>
        <begin position="917"/>
        <end position="936"/>
    </location>
</feature>
<sequence length="1193" mass="134794">MHNKLYCLVNNPERRIGILSNEYALIFKAVHNHKSNKLKDKPYCAIELVNKNIIDSQHFIELSTKEIHGFIGLIEVDGLIFIGAITGKSRVASPIPKENVNKIHSVDFFCLNDSTWDFFELDSSGYPILSDPNDSNSNSFDQQYSSSNLTLPKHPCFELKKLLSNGSFYYSSDFDLTSTLQNRGVGTHSLSSDNYEDEYMWNSFLMQEIITYRDRLDNHAKQILDDEGFLTTVIRGFAETFVTYIKDTKVALTVICKQSWKRAGTRFNARGVDDDSNVANFVETEFIMYSKNICFSFSQIRGSIPVFWEQDTSLLNPKVQITRSIEATQPVLDKHFLKLIKKYGSVHVVNLLSTKSSEIELSQRYKEHITCSKKIHLNENVYYTPFDFHRETSQEGFSAVFRLIPKIMDAILRQGYFAYNIQEKKVLSEQHGIFRTNCLDCLDRTNLVQQVISLAAFKSFLQDYKLIPENTYIDEEDFVNIHNTLWADHGDMISQIYTGTNALKSSFSRKGKMSLAGALSDATKSVSRMYINNFMDKGKQQNIDTLLGRLPHQVPVQLYDPVNEYVTSELERMSEKFTSYSVINLFVGTFNANGNTRKLDLSKWLYPIGEKFKPDIVVLGLQEVIELTAGSILNADYSKRSFWENMVSECLNQYNDKYILLRVEQVTSMLIVFFVKSDKAKYVKQVEGASKKTGFGGMAGNKGAVAIRFKFAQTSFCFVNVHFAAGINNIEDRRNDYENIQRGILFTRSNTINNHDSIFWLGDTNFRLNLPNDDVRRELNNKTEGYLSRLLRYDQLIQEMKGGRILKDFVEPEIKFRPTYKFDNGTGRYDSSEKARTPSWTDRIVYKGQNIQPLAYSDVQLLISDHKPVFGAYKAKVKHVDETKKIELTQQLFENYKKMHPNETSTITSQLLNLGLEDSQENPPSMNTSLSDLSFLNMPNNNSNDINGNSSTRLTLDPSRTTSLVASATASSSSASIASSLSPPVMQPKKESNDKMTKLESIATNPSGSMTKPILRPPPPPILSMNKTVSSPMQSASNNKIPTAVRSLESGVTNIKTNRLTRPSPPPTTITPSINDSHGITHDMHKSVTSLPATNKVIHEPPGFDSNIILIPKNRSSTPTSVTTNSNTNSSSSNKNDENIAANSNINNVVVKESNQVPITDNNTNNDLTQNNNNSKDSIHRLSLNSWQPLTPK</sequence>
<feature type="compositionally biased region" description="Polar residues" evidence="10">
    <location>
        <begin position="1025"/>
        <end position="1038"/>
    </location>
</feature>
<dbReference type="SMART" id="SM00128">
    <property type="entry name" value="IPPc"/>
    <property type="match status" value="1"/>
</dbReference>
<feature type="region of interest" description="Disordered" evidence="10">
    <location>
        <begin position="1099"/>
        <end position="1145"/>
    </location>
</feature>
<dbReference type="Proteomes" id="UP001306508">
    <property type="component" value="Unassembled WGS sequence"/>
</dbReference>
<dbReference type="InterPro" id="IPR036691">
    <property type="entry name" value="Endo/exonu/phosph_ase_sf"/>
</dbReference>
<evidence type="ECO:0000256" key="2">
    <source>
        <dbReference type="ARBA" id="ARBA00008943"/>
    </source>
</evidence>
<feature type="compositionally biased region" description="Low complexity" evidence="10">
    <location>
        <begin position="965"/>
        <end position="982"/>
    </location>
</feature>
<keyword evidence="6" id="KW-0963">Cytoplasm</keyword>
<dbReference type="PANTHER" id="PTHR11200">
    <property type="entry name" value="INOSITOL 5-PHOSPHATASE"/>
    <property type="match status" value="1"/>
</dbReference>
<dbReference type="GO" id="GO:0004439">
    <property type="term" value="F:phosphatidylinositol-4,5-bisphosphate 5-phosphatase activity"/>
    <property type="evidence" value="ECO:0007669"/>
    <property type="project" value="UniProtKB-EC"/>
</dbReference>
<dbReference type="GO" id="GO:0043813">
    <property type="term" value="F:phosphatidylinositol-3,5-bisphosphate 5-phosphatase activity"/>
    <property type="evidence" value="ECO:0007669"/>
    <property type="project" value="TreeGrafter"/>
</dbReference>
<feature type="compositionally biased region" description="Polar residues" evidence="10">
    <location>
        <begin position="921"/>
        <end position="934"/>
    </location>
</feature>
<evidence type="ECO:0000256" key="8">
    <source>
        <dbReference type="ARBA" id="ARBA00022801"/>
    </source>
</evidence>
<dbReference type="GO" id="GO:0005737">
    <property type="term" value="C:cytoplasm"/>
    <property type="evidence" value="ECO:0007669"/>
    <property type="project" value="UniProtKB-SubCell"/>
</dbReference>
<evidence type="ECO:0000256" key="4">
    <source>
        <dbReference type="ARBA" id="ARBA00013044"/>
    </source>
</evidence>
<dbReference type="GO" id="GO:0046856">
    <property type="term" value="P:phosphatidylinositol dephosphorylation"/>
    <property type="evidence" value="ECO:0007669"/>
    <property type="project" value="InterPro"/>
</dbReference>
<dbReference type="EC" id="3.1.3.36" evidence="4"/>
<dbReference type="PROSITE" id="PS50275">
    <property type="entry name" value="SAC"/>
    <property type="match status" value="1"/>
</dbReference>
<evidence type="ECO:0000256" key="7">
    <source>
        <dbReference type="ARBA" id="ARBA00022583"/>
    </source>
</evidence>
<feature type="region of interest" description="Disordered" evidence="10">
    <location>
        <begin position="1158"/>
        <end position="1178"/>
    </location>
</feature>
<evidence type="ECO:0000256" key="10">
    <source>
        <dbReference type="SAM" id="MobiDB-lite"/>
    </source>
</evidence>
<dbReference type="FunFam" id="3.60.10.10:FF:000029">
    <property type="entry name" value="Inositol polyphosphate 5-phosphatase"/>
    <property type="match status" value="1"/>
</dbReference>
<evidence type="ECO:0000313" key="12">
    <source>
        <dbReference type="EMBL" id="KAK5780967.1"/>
    </source>
</evidence>
<dbReference type="Pfam" id="PF02383">
    <property type="entry name" value="Syja_N"/>
    <property type="match status" value="1"/>
</dbReference>
<comment type="subcellular location">
    <subcellularLocation>
        <location evidence="1">Cytoplasm</location>
    </subcellularLocation>
</comment>
<dbReference type="AlphaFoldDB" id="A0AAN7WS25"/>
<feature type="compositionally biased region" description="Basic and acidic residues" evidence="10">
    <location>
        <begin position="988"/>
        <end position="998"/>
    </location>
</feature>